<name>A0ABY7LY54_9BACT</name>
<gene>
    <name evidence="1" type="ORF">O3303_21230</name>
</gene>
<geneLocation type="plasmid" evidence="1 2">
    <name>unnamed2</name>
</geneLocation>
<proteinExistence type="predicted"/>
<keyword evidence="2" id="KW-1185">Reference proteome</keyword>
<dbReference type="RefSeq" id="WP_269562350.1">
    <property type="nucleotide sequence ID" value="NZ_CP114769.1"/>
</dbReference>
<accession>A0ABY7LY54</accession>
<sequence>MLLMYLGAHYEFVLAVTDAKVAVKAHVHEPVIAAPAVGMKHRGNVYFEEDASFKVFFEQSGAILV</sequence>
<evidence type="ECO:0000313" key="1">
    <source>
        <dbReference type="EMBL" id="WBA44332.1"/>
    </source>
</evidence>
<dbReference type="EMBL" id="CP114769">
    <property type="protein sequence ID" value="WBA44332.1"/>
    <property type="molecule type" value="Genomic_DNA"/>
</dbReference>
<keyword evidence="1" id="KW-0614">Plasmid</keyword>
<protein>
    <submittedName>
        <fullName evidence="1">Uncharacterized protein</fullName>
    </submittedName>
</protein>
<dbReference type="Proteomes" id="UP001211005">
    <property type="component" value="Plasmid unnamed2"/>
</dbReference>
<organism evidence="1 2">
    <name type="scientific">Hymenobacter canadensis</name>
    <dbReference type="NCBI Taxonomy" id="2999067"/>
    <lineage>
        <taxon>Bacteria</taxon>
        <taxon>Pseudomonadati</taxon>
        <taxon>Bacteroidota</taxon>
        <taxon>Cytophagia</taxon>
        <taxon>Cytophagales</taxon>
        <taxon>Hymenobacteraceae</taxon>
        <taxon>Hymenobacter</taxon>
    </lineage>
</organism>
<evidence type="ECO:0000313" key="2">
    <source>
        <dbReference type="Proteomes" id="UP001211005"/>
    </source>
</evidence>
<reference evidence="1 2" key="1">
    <citation type="submission" date="2022-12" db="EMBL/GenBank/DDBJ databases">
        <title>Hymenobacter canadensis sp. nov. isolated from lake water of the Cambridge Bay, Canada.</title>
        <authorList>
            <person name="Kim W.H."/>
            <person name="Lee Y.M."/>
        </authorList>
    </citation>
    <scope>NUCLEOTIDE SEQUENCE [LARGE SCALE GENOMIC DNA]</scope>
    <source>
        <strain evidence="1 2">PAMC 29467</strain>
        <plasmid evidence="1 2">unnamed2</plasmid>
    </source>
</reference>